<evidence type="ECO:0000256" key="5">
    <source>
        <dbReference type="ARBA" id="ARBA00023277"/>
    </source>
</evidence>
<protein>
    <submittedName>
        <fullName evidence="6">Bifunctional 4-hydroxy-2-oxoglutarate aldolase/2-dehydro-3-deoxy-phosphogluconate aldolase</fullName>
    </submittedName>
</protein>
<proteinExistence type="inferred from homology"/>
<evidence type="ECO:0000256" key="4">
    <source>
        <dbReference type="ARBA" id="ARBA00023239"/>
    </source>
</evidence>
<dbReference type="CDD" id="cd00452">
    <property type="entry name" value="KDPG_aldolase"/>
    <property type="match status" value="1"/>
</dbReference>
<reference evidence="7" key="1">
    <citation type="journal article" date="2019" name="Int. J. Syst. Evol. Microbiol.">
        <title>The Global Catalogue of Microorganisms (GCM) 10K type strain sequencing project: providing services to taxonomists for standard genome sequencing and annotation.</title>
        <authorList>
            <consortium name="The Broad Institute Genomics Platform"/>
            <consortium name="The Broad Institute Genome Sequencing Center for Infectious Disease"/>
            <person name="Wu L."/>
            <person name="Ma J."/>
        </authorList>
    </citation>
    <scope>NUCLEOTIDE SEQUENCE [LARGE SCALE GENOMIC DNA]</scope>
    <source>
        <strain evidence="7">CGMCC 4.1621</strain>
    </source>
</reference>
<sequence>MSEIERIKQARIVPVIRKANLENIVPITTALVKGGIQAIEITAETPRVGELIQKVKENVSDELMVGAGTVLDPETARQLMLAGAEFIVSPSLNTETIRMANRYGIPCIPGALTPTEILTAYEAGANMVKVFPAHTFGPHYIKNIKGPLPHVSVMATGGIHLENMMDYFENGAEVVGIGSQLVNATKLTTEEDYQNLETLAGSYKEKIAEMND</sequence>
<gene>
    <name evidence="6" type="ORF">ACFQIC_16410</name>
</gene>
<dbReference type="InterPro" id="IPR000887">
    <property type="entry name" value="Aldlse_KDPG_KHG"/>
</dbReference>
<dbReference type="SUPFAM" id="SSF51569">
    <property type="entry name" value="Aldolase"/>
    <property type="match status" value="1"/>
</dbReference>
<evidence type="ECO:0000256" key="1">
    <source>
        <dbReference type="ARBA" id="ARBA00004761"/>
    </source>
</evidence>
<name>A0ABW2EPS4_9BACI</name>
<dbReference type="PANTHER" id="PTHR30246:SF1">
    <property type="entry name" value="2-DEHYDRO-3-DEOXY-6-PHOSPHOGALACTONATE ALDOLASE-RELATED"/>
    <property type="match status" value="1"/>
</dbReference>
<keyword evidence="5" id="KW-0119">Carbohydrate metabolism</keyword>
<evidence type="ECO:0000256" key="2">
    <source>
        <dbReference type="ARBA" id="ARBA00006906"/>
    </source>
</evidence>
<dbReference type="Gene3D" id="3.20.20.70">
    <property type="entry name" value="Aldolase class I"/>
    <property type="match status" value="1"/>
</dbReference>
<dbReference type="NCBIfam" id="TIGR01182">
    <property type="entry name" value="eda"/>
    <property type="match status" value="1"/>
</dbReference>
<organism evidence="6 7">
    <name type="scientific">Halobacillus seohaensis</name>
    <dbReference type="NCBI Taxonomy" id="447421"/>
    <lineage>
        <taxon>Bacteria</taxon>
        <taxon>Bacillati</taxon>
        <taxon>Bacillota</taxon>
        <taxon>Bacilli</taxon>
        <taxon>Bacillales</taxon>
        <taxon>Bacillaceae</taxon>
        <taxon>Halobacillus</taxon>
    </lineage>
</organism>
<dbReference type="InterPro" id="IPR013785">
    <property type="entry name" value="Aldolase_TIM"/>
</dbReference>
<comment type="similarity">
    <text evidence="2">Belongs to the KHG/KDPG aldolase family.</text>
</comment>
<comment type="subunit">
    <text evidence="3">Homotrimer.</text>
</comment>
<accession>A0ABW2EPS4</accession>
<evidence type="ECO:0000256" key="3">
    <source>
        <dbReference type="ARBA" id="ARBA00011233"/>
    </source>
</evidence>
<dbReference type="RefSeq" id="WP_204708516.1">
    <property type="nucleotide sequence ID" value="NZ_JBHSZV010000047.1"/>
</dbReference>
<dbReference type="Pfam" id="PF01081">
    <property type="entry name" value="Aldolase"/>
    <property type="match status" value="1"/>
</dbReference>
<comment type="pathway">
    <text evidence="1">Carbohydrate acid metabolism.</text>
</comment>
<evidence type="ECO:0000313" key="7">
    <source>
        <dbReference type="Proteomes" id="UP001596410"/>
    </source>
</evidence>
<keyword evidence="4" id="KW-0456">Lyase</keyword>
<comment type="caution">
    <text evidence="6">The sequence shown here is derived from an EMBL/GenBank/DDBJ whole genome shotgun (WGS) entry which is preliminary data.</text>
</comment>
<evidence type="ECO:0000313" key="6">
    <source>
        <dbReference type="EMBL" id="MFC7063398.1"/>
    </source>
</evidence>
<dbReference type="EMBL" id="JBHSZV010000047">
    <property type="protein sequence ID" value="MFC7063398.1"/>
    <property type="molecule type" value="Genomic_DNA"/>
</dbReference>
<dbReference type="PANTHER" id="PTHR30246">
    <property type="entry name" value="2-KETO-3-DEOXY-6-PHOSPHOGLUCONATE ALDOLASE"/>
    <property type="match status" value="1"/>
</dbReference>
<keyword evidence="7" id="KW-1185">Reference proteome</keyword>
<dbReference type="Proteomes" id="UP001596410">
    <property type="component" value="Unassembled WGS sequence"/>
</dbReference>